<dbReference type="GO" id="GO:0032259">
    <property type="term" value="P:methylation"/>
    <property type="evidence" value="ECO:0007669"/>
    <property type="project" value="UniProtKB-KW"/>
</dbReference>
<evidence type="ECO:0000313" key="1">
    <source>
        <dbReference type="EMBL" id="QJB46244.1"/>
    </source>
</evidence>
<keyword evidence="1" id="KW-0808">Transferase</keyword>
<sequence>MAGRLKFINFQFQIFCIKVNVTRLSIFLQDDKVMVQPDNIRNAVAENPPTFHSIDLNSINQYCQNNPVGKILPDAFYIHILALHTLDPWLQEYENRARTCTERTCTERSRSSRTSALLKVQSATLVKFSTNKPKISYLFYPDFDTDPHPALQASIQVDVETLEVGYRDYSDSENPPILHRKETFVTPEYPLYQEFAALTRAQVALGLLNHTRGIGTKLGWEQRLQVFGVEVQGHSLIKRESSSTITNIVPKIERHKAAIIRPDLSRPVRLALESSLFSPETTFFDYGCGHGGDVTRIAEQGYTSYGWDPYYSAHTPRIAADIVNIGFVINVIEHQSERREALIQAWELTQKVLLVAAQVLISDIKRGVIAYGDGIITNRNTFQKYYEQEELKIYIDQVLGVDAIPVALGVYFVFRDDAEAELFRASRFRSRATTPRIRLCVKQFEEHQELLTPLMNFLTERGRMPIKGELPQAAEIAEEFGSLRRAFNVIIQATDTEEWQAIADKRRQDLMVYLALCNFSRRPRLGQLSPAVQEDIIGLYSSYKQACLDADQMLRSLGNTELIIKRCQESKVGKKLPNSLWVHISALQAVDPLLRLYEGCASRTLGRLEEANVIKFHLKTPKISYLFYPDFDINPHPILSKVMTIDLRDLHVTYQDYDLEDDPPILHQIDALVTSDYPQYEKFAKLTRQEEDRGLLDNWHSISHVSGWKKCLKENCTVIDGYRLFWAKDADAYKLKALKAALRTRQRRKNISNESQRHGEEE</sequence>
<proteinExistence type="predicted"/>
<keyword evidence="1" id="KW-0489">Methyltransferase</keyword>
<reference evidence="1 2" key="1">
    <citation type="submission" date="2020-04" db="EMBL/GenBank/DDBJ databases">
        <title>Genome-Wide Identification of 5-Methylcytosine Sites in Bacterial Genomes By High-Throughput Sequencing of MspJI Restriction Fragments.</title>
        <authorList>
            <person name="Wu V."/>
        </authorList>
    </citation>
    <scope>NUCLEOTIDE SEQUENCE [LARGE SCALE GENOMIC DNA]</scope>
    <source>
        <strain evidence="1 2">CCAP 1403/13f</strain>
    </source>
</reference>
<dbReference type="NCBIfam" id="TIGR04096">
    <property type="entry name" value="dnd_rel_methyl"/>
    <property type="match status" value="1"/>
</dbReference>
<dbReference type="Proteomes" id="UP000502433">
    <property type="component" value="Chromosome"/>
</dbReference>
<gene>
    <name evidence="1" type="ORF">HGD76_20750</name>
</gene>
<dbReference type="InterPro" id="IPR024019">
    <property type="entry name" value="CHP04096"/>
</dbReference>
<organism evidence="1 2">
    <name type="scientific">Dolichospermum flos-aquae CCAP 1403/13F</name>
    <dbReference type="NCBI Taxonomy" id="315271"/>
    <lineage>
        <taxon>Bacteria</taxon>
        <taxon>Bacillati</taxon>
        <taxon>Cyanobacteriota</taxon>
        <taxon>Cyanophyceae</taxon>
        <taxon>Nostocales</taxon>
        <taxon>Aphanizomenonaceae</taxon>
        <taxon>Dolichospermum</taxon>
    </lineage>
</organism>
<dbReference type="EMBL" id="CP051206">
    <property type="protein sequence ID" value="QJB46244.1"/>
    <property type="molecule type" value="Genomic_DNA"/>
</dbReference>
<protein>
    <submittedName>
        <fullName evidence="1">DNA phosphorothioation-associated putative methyltransferase</fullName>
    </submittedName>
</protein>
<dbReference type="KEGG" id="dfs:HGD76_20750"/>
<dbReference type="GO" id="GO:0008168">
    <property type="term" value="F:methyltransferase activity"/>
    <property type="evidence" value="ECO:0007669"/>
    <property type="project" value="UniProtKB-KW"/>
</dbReference>
<name>A0A6H2C5G7_DOLFA</name>
<reference evidence="1 2" key="2">
    <citation type="submission" date="2020-04" db="EMBL/GenBank/DDBJ databases">
        <authorList>
            <person name="Fomenkov A."/>
            <person name="Anton B.P."/>
            <person name="Roberts R.J."/>
        </authorList>
    </citation>
    <scope>NUCLEOTIDE SEQUENCE [LARGE SCALE GENOMIC DNA]</scope>
    <source>
        <strain evidence="1 2">CCAP 1403/13f</strain>
    </source>
</reference>
<accession>A0A6H2C5G7</accession>
<evidence type="ECO:0000313" key="2">
    <source>
        <dbReference type="Proteomes" id="UP000502433"/>
    </source>
</evidence>
<dbReference type="AlphaFoldDB" id="A0A6H2C5G7"/>